<dbReference type="Proteomes" id="UP000727993">
    <property type="component" value="Unassembled WGS sequence"/>
</dbReference>
<evidence type="ECO:0000313" key="3">
    <source>
        <dbReference type="Proteomes" id="UP000727993"/>
    </source>
</evidence>
<gene>
    <name evidence="2" type="ORF">IPN02_07070</name>
</gene>
<evidence type="ECO:0000313" key="2">
    <source>
        <dbReference type="EMBL" id="MBK9296597.1"/>
    </source>
</evidence>
<dbReference type="AlphaFoldDB" id="A0A936NAD4"/>
<comment type="caution">
    <text evidence="2">The sequence shown here is derived from an EMBL/GenBank/DDBJ whole genome shotgun (WGS) entry which is preliminary data.</text>
</comment>
<dbReference type="EMBL" id="JADJZA010000003">
    <property type="protein sequence ID" value="MBK9296597.1"/>
    <property type="molecule type" value="Genomic_DNA"/>
</dbReference>
<accession>A0A936NAD4</accession>
<protein>
    <submittedName>
        <fullName evidence="2">Uncharacterized protein</fullName>
    </submittedName>
</protein>
<name>A0A936NAD4_9ACTN</name>
<keyword evidence="1" id="KW-0812">Transmembrane</keyword>
<sequence>MGALGFRPDQGRTERLAMIAMVAVTALIVAALVITNATAGDDVSIAPDTWFAPDAQDQGAAPVEAIESPQAVIARLDPPGEPALVDRFDRDRIDGGDLGWTTLAGDWTLGDDGADRVASAAPGSEGAAVAVMVPPPSLGARWDLFARVARPADNMGLTWAVADADNYWEVRLATSNAAIVVNRVTDGQPQQLGLYGPAGVNPGDALHIQRVGDQVIVAVDDHILGSWAHPELADLRRAGVFAGSGGQGGFGSVLVTGDG</sequence>
<organism evidence="2 3">
    <name type="scientific">Candidatus Neomicrothrix subdominans</name>
    <dbReference type="NCBI Taxonomy" id="2954438"/>
    <lineage>
        <taxon>Bacteria</taxon>
        <taxon>Bacillati</taxon>
        <taxon>Actinomycetota</taxon>
        <taxon>Acidimicrobiia</taxon>
        <taxon>Acidimicrobiales</taxon>
        <taxon>Microthrixaceae</taxon>
        <taxon>Candidatus Neomicrothrix</taxon>
    </lineage>
</organism>
<keyword evidence="1" id="KW-1133">Transmembrane helix</keyword>
<keyword evidence="1" id="KW-0472">Membrane</keyword>
<evidence type="ECO:0000256" key="1">
    <source>
        <dbReference type="SAM" id="Phobius"/>
    </source>
</evidence>
<reference evidence="2 3" key="1">
    <citation type="submission" date="2020-10" db="EMBL/GenBank/DDBJ databases">
        <title>Connecting structure to function with the recovery of over 1000 high-quality activated sludge metagenome-assembled genomes encoding full-length rRNA genes using long-read sequencing.</title>
        <authorList>
            <person name="Singleton C.M."/>
            <person name="Petriglieri F."/>
            <person name="Kristensen J.M."/>
            <person name="Kirkegaard R.H."/>
            <person name="Michaelsen T.Y."/>
            <person name="Andersen M.H."/>
            <person name="Karst S.M."/>
            <person name="Dueholm M.S."/>
            <person name="Nielsen P.H."/>
            <person name="Albertsen M."/>
        </authorList>
    </citation>
    <scope>NUCLEOTIDE SEQUENCE [LARGE SCALE GENOMIC DNA]</scope>
    <source>
        <strain evidence="2">Lyne_18-Q3-R50-59_MAXAC.006</strain>
    </source>
</reference>
<dbReference type="Gene3D" id="2.60.120.560">
    <property type="entry name" value="Exo-inulinase, domain 1"/>
    <property type="match status" value="1"/>
</dbReference>
<feature type="transmembrane region" description="Helical" evidence="1">
    <location>
        <begin position="16"/>
        <end position="34"/>
    </location>
</feature>
<proteinExistence type="predicted"/>